<dbReference type="Pfam" id="PF04493">
    <property type="entry name" value="Endonuclease_5"/>
    <property type="match status" value="1"/>
</dbReference>
<dbReference type="GO" id="GO:0006281">
    <property type="term" value="P:DNA repair"/>
    <property type="evidence" value="ECO:0007669"/>
    <property type="project" value="InterPro"/>
</dbReference>
<keyword evidence="1" id="KW-0255">Endonuclease</keyword>
<sequence length="162" mass="16910">MDVHYPPSGGARAALVLADSARFSTIVEERVRWLPEAAAYQPGAFFARELPPVRAVLAATGDLDLVVIDGYVDLDPHGRPGLGAHLHAETGTPVIGVAKTAFRTATHAIPVHRGAATRPLYVTAAGVPVDRAAALVAGMAGPYRLPDALRRVDALARANAVP</sequence>
<keyword evidence="1" id="KW-0540">Nuclease</keyword>
<gene>
    <name evidence="1" type="primary">nfi</name>
    <name evidence="1" type="ORF">Pme01_60300</name>
</gene>
<dbReference type="Gene3D" id="3.30.2170.10">
    <property type="entry name" value="archaeoglobus fulgidus dsm 4304 superfamily"/>
    <property type="match status" value="1"/>
</dbReference>
<organism evidence="1 2">
    <name type="scientific">Planosporangium mesophilum</name>
    <dbReference type="NCBI Taxonomy" id="689768"/>
    <lineage>
        <taxon>Bacteria</taxon>
        <taxon>Bacillati</taxon>
        <taxon>Actinomycetota</taxon>
        <taxon>Actinomycetes</taxon>
        <taxon>Micromonosporales</taxon>
        <taxon>Micromonosporaceae</taxon>
        <taxon>Planosporangium</taxon>
    </lineage>
</organism>
<evidence type="ECO:0000313" key="2">
    <source>
        <dbReference type="Proteomes" id="UP000599074"/>
    </source>
</evidence>
<keyword evidence="2" id="KW-1185">Reference proteome</keyword>
<keyword evidence="1" id="KW-0378">Hydrolase</keyword>
<protein>
    <submittedName>
        <fullName evidence="1">Endonuclease V</fullName>
    </submittedName>
</protein>
<reference evidence="1" key="1">
    <citation type="submission" date="2021-01" db="EMBL/GenBank/DDBJ databases">
        <title>Whole genome shotgun sequence of Planosporangium mesophilum NBRC 109066.</title>
        <authorList>
            <person name="Komaki H."/>
            <person name="Tamura T."/>
        </authorList>
    </citation>
    <scope>NUCLEOTIDE SEQUENCE</scope>
    <source>
        <strain evidence="1">NBRC 109066</strain>
    </source>
</reference>
<evidence type="ECO:0000313" key="1">
    <source>
        <dbReference type="EMBL" id="GII26433.1"/>
    </source>
</evidence>
<dbReference type="EMBL" id="BOON01000077">
    <property type="protein sequence ID" value="GII26433.1"/>
    <property type="molecule type" value="Genomic_DNA"/>
</dbReference>
<dbReference type="GO" id="GO:0004519">
    <property type="term" value="F:endonuclease activity"/>
    <property type="evidence" value="ECO:0007669"/>
    <property type="project" value="UniProtKB-KW"/>
</dbReference>
<dbReference type="AlphaFoldDB" id="A0A8J3X785"/>
<proteinExistence type="predicted"/>
<accession>A0A8J3X785</accession>
<dbReference type="Proteomes" id="UP000599074">
    <property type="component" value="Unassembled WGS sequence"/>
</dbReference>
<name>A0A8J3X785_9ACTN</name>
<comment type="caution">
    <text evidence="1">The sequence shown here is derived from an EMBL/GenBank/DDBJ whole genome shotgun (WGS) entry which is preliminary data.</text>
</comment>
<dbReference type="InterPro" id="IPR007581">
    <property type="entry name" value="Endonuclease-V"/>
</dbReference>